<dbReference type="Proteomes" id="UP000694391">
    <property type="component" value="Unplaced"/>
</dbReference>
<reference evidence="9" key="1">
    <citation type="submission" date="2025-08" db="UniProtKB">
        <authorList>
            <consortium name="Ensembl"/>
        </authorList>
    </citation>
    <scope>IDENTIFICATION</scope>
</reference>
<dbReference type="GeneTree" id="ENSGT00730000111429"/>
<reference evidence="9" key="2">
    <citation type="submission" date="2025-09" db="UniProtKB">
        <authorList>
            <consortium name="Ensembl"/>
        </authorList>
    </citation>
    <scope>IDENTIFICATION</scope>
</reference>
<feature type="region of interest" description="Disordered" evidence="8">
    <location>
        <begin position="1"/>
        <end position="138"/>
    </location>
</feature>
<evidence type="ECO:0000313" key="9">
    <source>
        <dbReference type="Ensembl" id="ENSCAFP00020031267.1"/>
    </source>
</evidence>
<dbReference type="GO" id="GO:0000122">
    <property type="term" value="P:negative regulation of transcription by RNA polymerase II"/>
    <property type="evidence" value="ECO:0007669"/>
    <property type="project" value="TreeGrafter"/>
</dbReference>
<evidence type="ECO:0000256" key="2">
    <source>
        <dbReference type="ARBA" id="ARBA00006944"/>
    </source>
</evidence>
<proteinExistence type="inferred from homology"/>
<evidence type="ECO:0000256" key="8">
    <source>
        <dbReference type="SAM" id="MobiDB-lite"/>
    </source>
</evidence>
<evidence type="ECO:0000256" key="6">
    <source>
        <dbReference type="ARBA" id="ARBA00023242"/>
    </source>
</evidence>
<feature type="compositionally biased region" description="Acidic residues" evidence="8">
    <location>
        <begin position="178"/>
        <end position="191"/>
    </location>
</feature>
<feature type="compositionally biased region" description="Pro residues" evidence="8">
    <location>
        <begin position="63"/>
        <end position="72"/>
    </location>
</feature>
<evidence type="ECO:0000256" key="1">
    <source>
        <dbReference type="ARBA" id="ARBA00004123"/>
    </source>
</evidence>
<feature type="compositionally biased region" description="Basic residues" evidence="8">
    <location>
        <begin position="85"/>
        <end position="94"/>
    </location>
</feature>
<comment type="subcellular location">
    <subcellularLocation>
        <location evidence="1">Nucleus</location>
    </subcellularLocation>
</comment>
<keyword evidence="10" id="KW-1185">Reference proteome</keyword>
<dbReference type="GO" id="GO:0005634">
    <property type="term" value="C:nucleus"/>
    <property type="evidence" value="ECO:0007669"/>
    <property type="project" value="UniProtKB-SubCell"/>
</dbReference>
<name>A0A8C0R731_CANLU</name>
<keyword evidence="6" id="KW-0539">Nucleus</keyword>
<dbReference type="AlphaFoldDB" id="A0A8C0R731"/>
<dbReference type="PANTHER" id="PTHR16770:SF4">
    <property type="entry name" value="PROTEIN RIPPLY3"/>
    <property type="match status" value="1"/>
</dbReference>
<evidence type="ECO:0000256" key="3">
    <source>
        <dbReference type="ARBA" id="ARBA00022473"/>
    </source>
</evidence>
<comment type="similarity">
    <text evidence="2">Belongs to the ripply family.</text>
</comment>
<keyword evidence="5" id="KW-0804">Transcription</keyword>
<sequence length="245" mass="26449">QVFSINSPLPRGITARSKAEEPVSPREAPPPQGAWTPLPGALPGRLTWPTEPARGAARTCRPSPGPRCPPAPAARRGRPGQGHGRWQRGHRKQTVAKASPTPWRPWILTPQEAELTRSGSPLDPGGDRESPGSKGAFGFQHPVRLYLPISKRQEYLQSSGEKVLASFPVQATIHFYNDESDPDDEEQEEETQSLKLQCQEAEGRVENGPGGKGRGQLTNPGWRSEGRSGLDGKGPLPHGDSLGGH</sequence>
<evidence type="ECO:0000256" key="4">
    <source>
        <dbReference type="ARBA" id="ARBA00023015"/>
    </source>
</evidence>
<feature type="region of interest" description="Disordered" evidence="8">
    <location>
        <begin position="174"/>
        <end position="245"/>
    </location>
</feature>
<dbReference type="PANTHER" id="PTHR16770">
    <property type="entry name" value="PROTEIN RIPPLY-LIKE"/>
    <property type="match status" value="1"/>
</dbReference>
<accession>A0A8C0R731</accession>
<gene>
    <name evidence="9" type="primary">RIPPLY3</name>
</gene>
<dbReference type="Ensembl" id="ENSCAFT00020036106.1">
    <property type="protein sequence ID" value="ENSCAFP00020031267.1"/>
    <property type="gene ID" value="ENSCAFG00020024407.1"/>
</dbReference>
<dbReference type="InterPro" id="IPR028127">
    <property type="entry name" value="Ripply_fam"/>
</dbReference>
<evidence type="ECO:0000256" key="7">
    <source>
        <dbReference type="ARBA" id="ARBA00040827"/>
    </source>
</evidence>
<protein>
    <recommendedName>
        <fullName evidence="7">Protein ripply3</fullName>
    </recommendedName>
</protein>
<organism evidence="9 10">
    <name type="scientific">Canis lupus dingo</name>
    <name type="common">dingo</name>
    <dbReference type="NCBI Taxonomy" id="286419"/>
    <lineage>
        <taxon>Eukaryota</taxon>
        <taxon>Metazoa</taxon>
        <taxon>Chordata</taxon>
        <taxon>Craniata</taxon>
        <taxon>Vertebrata</taxon>
        <taxon>Euteleostomi</taxon>
        <taxon>Mammalia</taxon>
        <taxon>Eutheria</taxon>
        <taxon>Laurasiatheria</taxon>
        <taxon>Carnivora</taxon>
        <taxon>Caniformia</taxon>
        <taxon>Canidae</taxon>
        <taxon>Canis</taxon>
    </lineage>
</organism>
<dbReference type="GO" id="GO:0009880">
    <property type="term" value="P:embryonic pattern specification"/>
    <property type="evidence" value="ECO:0007669"/>
    <property type="project" value="TreeGrafter"/>
</dbReference>
<dbReference type="Pfam" id="PF14998">
    <property type="entry name" value="Ripply"/>
    <property type="match status" value="1"/>
</dbReference>
<evidence type="ECO:0000256" key="5">
    <source>
        <dbReference type="ARBA" id="ARBA00023163"/>
    </source>
</evidence>
<keyword evidence="4" id="KW-0805">Transcription regulation</keyword>
<keyword evidence="3" id="KW-0217">Developmental protein</keyword>
<evidence type="ECO:0000313" key="10">
    <source>
        <dbReference type="Proteomes" id="UP000694391"/>
    </source>
</evidence>